<keyword evidence="2" id="KW-1133">Transmembrane helix</keyword>
<dbReference type="InterPro" id="IPR004158">
    <property type="entry name" value="DUF247_pln"/>
</dbReference>
<evidence type="ECO:0000313" key="4">
    <source>
        <dbReference type="Proteomes" id="UP001630127"/>
    </source>
</evidence>
<keyword evidence="2" id="KW-0812">Transmembrane</keyword>
<evidence type="ECO:0000313" key="3">
    <source>
        <dbReference type="EMBL" id="KAL3506439.1"/>
    </source>
</evidence>
<sequence>MQPNEQANVTISLNQKLARLSPSQSQCCIFHVHNKLRNINENAYEPEIVAIGPYYHGKKTLQMMEEHKLRYLQLLLKQRNDNLDRYVNAMRSLEEKARECYAEAESITLNRHEFVEMLVLDGCFIVELLRKYNMNFLRDKNDVIFKMDWMIYWLQRDLMLFENQLPFFVLCKLFDLIEVPNQHSRFIYLALNFFHDIFPGPGQIIEDNARGISSSNCMAVHLLDLIHKNWLPTSLATMNYPREELFSTIKNGEYWRLIKSATELKAAGLKFEKIEGAKSLFDINFKNGVLQIPQLTIEDRSESFFRNLLVQEQYFCGDTRLNFVTSYVKFLDCLINSPSDVEILRSCGIIDNWLGDDKVVSDIFNKIGDSIIVWYDDFHYAETFNRVNIYCNRRINGWLAKLKHNYLNSPWAVLSIFAAFVLLVLTLTQTAFGIVSYKESGYGTAAANCTV</sequence>
<dbReference type="PANTHER" id="PTHR31170">
    <property type="entry name" value="BNAC04G53230D PROTEIN"/>
    <property type="match status" value="1"/>
</dbReference>
<dbReference type="Pfam" id="PF03140">
    <property type="entry name" value="DUF247"/>
    <property type="match status" value="1"/>
</dbReference>
<dbReference type="Proteomes" id="UP001630127">
    <property type="component" value="Unassembled WGS sequence"/>
</dbReference>
<dbReference type="PANTHER" id="PTHR31170:SF17">
    <property type="match status" value="1"/>
</dbReference>
<dbReference type="AlphaFoldDB" id="A0ABD2YKC8"/>
<organism evidence="3 4">
    <name type="scientific">Cinchona calisaya</name>
    <dbReference type="NCBI Taxonomy" id="153742"/>
    <lineage>
        <taxon>Eukaryota</taxon>
        <taxon>Viridiplantae</taxon>
        <taxon>Streptophyta</taxon>
        <taxon>Embryophyta</taxon>
        <taxon>Tracheophyta</taxon>
        <taxon>Spermatophyta</taxon>
        <taxon>Magnoliopsida</taxon>
        <taxon>eudicotyledons</taxon>
        <taxon>Gunneridae</taxon>
        <taxon>Pentapetalae</taxon>
        <taxon>asterids</taxon>
        <taxon>lamiids</taxon>
        <taxon>Gentianales</taxon>
        <taxon>Rubiaceae</taxon>
        <taxon>Cinchonoideae</taxon>
        <taxon>Cinchoneae</taxon>
        <taxon>Cinchona</taxon>
    </lineage>
</organism>
<proteinExistence type="predicted"/>
<name>A0ABD2YKC8_9GENT</name>
<evidence type="ECO:0000256" key="1">
    <source>
        <dbReference type="SAM" id="Coils"/>
    </source>
</evidence>
<evidence type="ECO:0000256" key="2">
    <source>
        <dbReference type="SAM" id="Phobius"/>
    </source>
</evidence>
<keyword evidence="2" id="KW-0472">Membrane</keyword>
<reference evidence="3 4" key="1">
    <citation type="submission" date="2024-11" db="EMBL/GenBank/DDBJ databases">
        <title>A near-complete genome assembly of Cinchona calisaya.</title>
        <authorList>
            <person name="Lian D.C."/>
            <person name="Zhao X.W."/>
            <person name="Wei L."/>
        </authorList>
    </citation>
    <scope>NUCLEOTIDE SEQUENCE [LARGE SCALE GENOMIC DNA]</scope>
    <source>
        <tissue evidence="3">Nenye</tissue>
    </source>
</reference>
<feature type="coiled-coil region" evidence="1">
    <location>
        <begin position="76"/>
        <end position="103"/>
    </location>
</feature>
<accession>A0ABD2YKC8</accession>
<protein>
    <submittedName>
        <fullName evidence="3">Uncharacterized protein</fullName>
    </submittedName>
</protein>
<gene>
    <name evidence="3" type="ORF">ACH5RR_031821</name>
</gene>
<comment type="caution">
    <text evidence="3">The sequence shown here is derived from an EMBL/GenBank/DDBJ whole genome shotgun (WGS) entry which is preliminary data.</text>
</comment>
<dbReference type="EMBL" id="JBJUIK010000013">
    <property type="protein sequence ID" value="KAL3506439.1"/>
    <property type="molecule type" value="Genomic_DNA"/>
</dbReference>
<feature type="transmembrane region" description="Helical" evidence="2">
    <location>
        <begin position="411"/>
        <end position="435"/>
    </location>
</feature>
<keyword evidence="1" id="KW-0175">Coiled coil</keyword>
<keyword evidence="4" id="KW-1185">Reference proteome</keyword>